<evidence type="ECO:0000256" key="1">
    <source>
        <dbReference type="SAM" id="Coils"/>
    </source>
</evidence>
<protein>
    <recommendedName>
        <fullName evidence="3">Helicase HerA central domain-containing protein</fullName>
    </recommendedName>
</protein>
<feature type="region of interest" description="Disordered" evidence="2">
    <location>
        <begin position="700"/>
        <end position="719"/>
    </location>
</feature>
<dbReference type="PANTHER" id="PTHR30121">
    <property type="entry name" value="UNCHARACTERIZED PROTEIN YJGR-RELATED"/>
    <property type="match status" value="1"/>
</dbReference>
<accession>A0A6J4GYD9</accession>
<feature type="region of interest" description="Disordered" evidence="2">
    <location>
        <begin position="1"/>
        <end position="21"/>
    </location>
</feature>
<feature type="coiled-coil region" evidence="1">
    <location>
        <begin position="639"/>
        <end position="673"/>
    </location>
</feature>
<evidence type="ECO:0000313" key="4">
    <source>
        <dbReference type="EMBL" id="CAA9210184.1"/>
    </source>
</evidence>
<dbReference type="InterPro" id="IPR027417">
    <property type="entry name" value="P-loop_NTPase"/>
</dbReference>
<name>A0A6J4GYD9_9ACTN</name>
<evidence type="ECO:0000256" key="2">
    <source>
        <dbReference type="SAM" id="MobiDB-lite"/>
    </source>
</evidence>
<reference evidence="4" key="1">
    <citation type="submission" date="2020-02" db="EMBL/GenBank/DDBJ databases">
        <authorList>
            <person name="Meier V. D."/>
        </authorList>
    </citation>
    <scope>NUCLEOTIDE SEQUENCE</scope>
    <source>
        <strain evidence="4">AVDCRST_MAG76</strain>
    </source>
</reference>
<feature type="domain" description="Helicase HerA central" evidence="3">
    <location>
        <begin position="25"/>
        <end position="77"/>
    </location>
</feature>
<evidence type="ECO:0000259" key="3">
    <source>
        <dbReference type="Pfam" id="PF01935"/>
    </source>
</evidence>
<dbReference type="Gene3D" id="3.40.50.300">
    <property type="entry name" value="P-loop containing nucleotide triphosphate hydrolases"/>
    <property type="match status" value="2"/>
</dbReference>
<organism evidence="4">
    <name type="scientific">uncultured Acidimicrobiales bacterium</name>
    <dbReference type="NCBI Taxonomy" id="310071"/>
    <lineage>
        <taxon>Bacteria</taxon>
        <taxon>Bacillati</taxon>
        <taxon>Actinomycetota</taxon>
        <taxon>Acidimicrobiia</taxon>
        <taxon>Acidimicrobiales</taxon>
        <taxon>environmental samples</taxon>
    </lineage>
</organism>
<dbReference type="EMBL" id="CADCSZ010000005">
    <property type="protein sequence ID" value="CAA9210184.1"/>
    <property type="molecule type" value="Genomic_DNA"/>
</dbReference>
<proteinExistence type="predicted"/>
<keyword evidence="1" id="KW-0175">Coiled coil</keyword>
<dbReference type="InterPro" id="IPR051162">
    <property type="entry name" value="T4SS_component"/>
</dbReference>
<gene>
    <name evidence="4" type="ORF">AVDCRST_MAG76-71</name>
</gene>
<dbReference type="SUPFAM" id="SSF52540">
    <property type="entry name" value="P-loop containing nucleoside triphosphate hydrolases"/>
    <property type="match status" value="1"/>
</dbReference>
<dbReference type="AlphaFoldDB" id="A0A6J4GYD9"/>
<dbReference type="Pfam" id="PF01935">
    <property type="entry name" value="DUF87"/>
    <property type="match status" value="1"/>
</dbReference>
<sequence>MSGSELWIGDASQPASHERQVGERVVVEADDLTTHGMIVGMTGSGKTGLGVVLIEEALQGGLPVLALDLKGDLTNLLLQFPDLAPDDFAPWVPAGSDPAVVAETWGRGLADWGIDGPAIGALVSGHRSVVLTPGSTAGVPVDLFGSLQAPASDDAEVRADEAESIVSGLLGLVGVESDPLAGREHILLVNLLQKAWADGTLLDLGGLVTQVEDPPLRKLGVIEVAKFFPKKDRTKLAVRLNGLLASPAFAAWNQGVPFDVEATLWGPDGRPTCAVVYLAHLSDDERQTVVALLLSKVVTWMRAQSGSTALRALVYMDEVSGYVPPSAVPPAKKPILTILKQARAFGVGMLLATQNPVDLDYKAVSNAGTWLVGRLTTERDKARLLEGMASASGAVDVGLVDATISGLAQREFLLHRAGGGPPRTFLTRWAMSYLAGPLAREQLDQLPGVAAAQAAVPSLPEVDPVGAGAAAEDEVTSPPAVVEGIAVRWLDPAAPWAHELAAVAGSRRHRAAAAVRVAMRFDEGELVHDEVFEAVFPLVAEQVDPAWAVLVDYDDRDLLAEPPVGATYVPSPAPIGSKAFFTRLERTVEDHLYRTRTLAGLRNPALKLVSRPGEDEAAFRARCEAVADEGADREADALRARYEARVDRAEVQLARAADRVAEVEETAKARRNEELLGGAGALLGAVLGGRGRTRSIVRGMGGAAGRRGRSRTARQRRETVVNRAEEAAAALADLEADLQDDLAAIAAEWDAKAAQVEPLPVGLEKADVSLQQVTLVWVPVASPS</sequence>
<dbReference type="PANTHER" id="PTHR30121:SF6">
    <property type="entry name" value="SLR6007 PROTEIN"/>
    <property type="match status" value="1"/>
</dbReference>
<dbReference type="InterPro" id="IPR002789">
    <property type="entry name" value="HerA_central"/>
</dbReference>